<dbReference type="PANTHER" id="PTHR45996">
    <property type="entry name" value="AGAP001464-PB"/>
    <property type="match status" value="1"/>
</dbReference>
<dbReference type="Proteomes" id="UP000678499">
    <property type="component" value="Unassembled WGS sequence"/>
</dbReference>
<evidence type="ECO:0000256" key="3">
    <source>
        <dbReference type="ARBA" id="ARBA00023125"/>
    </source>
</evidence>
<dbReference type="InterPro" id="IPR051381">
    <property type="entry name" value="CREB_ATF_subfamily"/>
</dbReference>
<dbReference type="Gene3D" id="1.20.5.170">
    <property type="match status" value="1"/>
</dbReference>
<name>A0A7R9BGW3_9CRUS</name>
<dbReference type="Pfam" id="PF00170">
    <property type="entry name" value="bZIP_1"/>
    <property type="match status" value="1"/>
</dbReference>
<keyword evidence="10" id="KW-1185">Reference proteome</keyword>
<comment type="subcellular location">
    <subcellularLocation>
        <location evidence="1">Endoplasmic reticulum membrane</location>
        <topology evidence="1">Single-pass type II membrane protein</topology>
    </subcellularLocation>
</comment>
<dbReference type="EMBL" id="OA882232">
    <property type="protein sequence ID" value="CAD7274008.1"/>
    <property type="molecule type" value="Genomic_DNA"/>
</dbReference>
<dbReference type="GO" id="GO:0000981">
    <property type="term" value="F:DNA-binding transcription factor activity, RNA polymerase II-specific"/>
    <property type="evidence" value="ECO:0007669"/>
    <property type="project" value="TreeGrafter"/>
</dbReference>
<dbReference type="GO" id="GO:0005634">
    <property type="term" value="C:nucleus"/>
    <property type="evidence" value="ECO:0007669"/>
    <property type="project" value="TreeGrafter"/>
</dbReference>
<evidence type="ECO:0000256" key="5">
    <source>
        <dbReference type="ARBA" id="ARBA00023242"/>
    </source>
</evidence>
<evidence type="ECO:0000313" key="9">
    <source>
        <dbReference type="EMBL" id="CAD7274008.1"/>
    </source>
</evidence>
<feature type="coiled-coil region" evidence="6">
    <location>
        <begin position="252"/>
        <end position="317"/>
    </location>
</feature>
<feature type="compositionally biased region" description="Low complexity" evidence="7">
    <location>
        <begin position="85"/>
        <end position="99"/>
    </location>
</feature>
<organism evidence="9">
    <name type="scientific">Notodromas monacha</name>
    <dbReference type="NCBI Taxonomy" id="399045"/>
    <lineage>
        <taxon>Eukaryota</taxon>
        <taxon>Metazoa</taxon>
        <taxon>Ecdysozoa</taxon>
        <taxon>Arthropoda</taxon>
        <taxon>Crustacea</taxon>
        <taxon>Oligostraca</taxon>
        <taxon>Ostracoda</taxon>
        <taxon>Podocopa</taxon>
        <taxon>Podocopida</taxon>
        <taxon>Cypridocopina</taxon>
        <taxon>Cypridoidea</taxon>
        <taxon>Cyprididae</taxon>
        <taxon>Notodromas</taxon>
    </lineage>
</organism>
<evidence type="ECO:0000256" key="7">
    <source>
        <dbReference type="SAM" id="MobiDB-lite"/>
    </source>
</evidence>
<dbReference type="SUPFAM" id="SSF57959">
    <property type="entry name" value="Leucine zipper domain"/>
    <property type="match status" value="1"/>
</dbReference>
<evidence type="ECO:0000256" key="6">
    <source>
        <dbReference type="SAM" id="Coils"/>
    </source>
</evidence>
<dbReference type="PROSITE" id="PS50217">
    <property type="entry name" value="BZIP"/>
    <property type="match status" value="1"/>
</dbReference>
<feature type="domain" description="BZIP" evidence="8">
    <location>
        <begin position="258"/>
        <end position="321"/>
    </location>
</feature>
<dbReference type="OrthoDB" id="674948at2759"/>
<dbReference type="PANTHER" id="PTHR45996:SF3">
    <property type="entry name" value="CREB-H TRANSCRIPTION FACTOR HOMOLOG LET-607"/>
    <property type="match status" value="1"/>
</dbReference>
<gene>
    <name evidence="9" type="ORF">NMOB1V02_LOCUS1866</name>
</gene>
<evidence type="ECO:0000256" key="2">
    <source>
        <dbReference type="ARBA" id="ARBA00023015"/>
    </source>
</evidence>
<evidence type="ECO:0000256" key="1">
    <source>
        <dbReference type="ARBA" id="ARBA00004648"/>
    </source>
</evidence>
<keyword evidence="6" id="KW-0175">Coiled coil</keyword>
<dbReference type="GO" id="GO:0005789">
    <property type="term" value="C:endoplasmic reticulum membrane"/>
    <property type="evidence" value="ECO:0007669"/>
    <property type="project" value="UniProtKB-SubCell"/>
</dbReference>
<accession>A0A7R9BGW3</accession>
<keyword evidence="5" id="KW-0539">Nucleus</keyword>
<evidence type="ECO:0000259" key="8">
    <source>
        <dbReference type="PROSITE" id="PS50217"/>
    </source>
</evidence>
<proteinExistence type="predicted"/>
<dbReference type="GO" id="GO:0000978">
    <property type="term" value="F:RNA polymerase II cis-regulatory region sequence-specific DNA binding"/>
    <property type="evidence" value="ECO:0007669"/>
    <property type="project" value="TreeGrafter"/>
</dbReference>
<dbReference type="CDD" id="cd14689">
    <property type="entry name" value="bZIP_CREB3"/>
    <property type="match status" value="1"/>
</dbReference>
<keyword evidence="4" id="KW-0804">Transcription</keyword>
<dbReference type="AlphaFoldDB" id="A0A7R9BGW3"/>
<dbReference type="PROSITE" id="PS00036">
    <property type="entry name" value="BZIP_BASIC"/>
    <property type="match status" value="1"/>
</dbReference>
<dbReference type="EMBL" id="CAJPEX010000195">
    <property type="protein sequence ID" value="CAG0914160.1"/>
    <property type="molecule type" value="Genomic_DNA"/>
</dbReference>
<evidence type="ECO:0000313" key="10">
    <source>
        <dbReference type="Proteomes" id="UP000678499"/>
    </source>
</evidence>
<dbReference type="InterPro" id="IPR004827">
    <property type="entry name" value="bZIP"/>
</dbReference>
<evidence type="ECO:0000256" key="4">
    <source>
        <dbReference type="ARBA" id="ARBA00023163"/>
    </source>
</evidence>
<keyword evidence="2" id="KW-0805">Transcription regulation</keyword>
<dbReference type="SMART" id="SM00338">
    <property type="entry name" value="BRLZ"/>
    <property type="match status" value="1"/>
</dbReference>
<dbReference type="InterPro" id="IPR046347">
    <property type="entry name" value="bZIP_sf"/>
</dbReference>
<protein>
    <recommendedName>
        <fullName evidence="8">BZIP domain-containing protein</fullName>
    </recommendedName>
</protein>
<keyword evidence="3" id="KW-0238">DNA-binding</keyword>
<reference evidence="9" key="1">
    <citation type="submission" date="2020-11" db="EMBL/GenBank/DDBJ databases">
        <authorList>
            <person name="Tran Van P."/>
        </authorList>
    </citation>
    <scope>NUCLEOTIDE SEQUENCE</scope>
</reference>
<sequence>MASGVMDYGDMELDSMLNEIACVEGGALEYTDDWGSSPTSSSPQDFNLDDFNTEMNFGEGIDLEKLCQEVLNSDDVSASPIKLETNFSNSPTSSSFSDSDSIEAPAQPSVVTVPVYASSATVGEQIILPNGVRTRVLKVSRNSPLPLIVGRSGVLKSPTKIRIVRGASLSAAVQSNMRLTAEQLKQFTVVRASRSPSFSESVDEVSICSPASSGNAYDDINEGDFKPLILTDEERKIMIQEKITLPSHYPLTREEERNLRKIRRKIRNKRSAENSRKKKQIYVQDLEKRVKLCMMEKANLQKRVSKLESENASLLSQLKSVHTTMAGLAGKAAPTSTAFLVLMVSMAMLMAPNMNISSKFDADNALETQEVSQDTNVNSAVPASPHKRMLLSDNRNLEETNSLERVWRDLAAFKKSFSFLPEETNEDISATKRSRIDLDPGEGLKRQDFLKMMGELMDTDVANQIKVAEEVKKVASSTTVYLQTNGTRAI</sequence>
<feature type="region of interest" description="Disordered" evidence="7">
    <location>
        <begin position="82"/>
        <end position="102"/>
    </location>
</feature>